<accession>A0A507E401</accession>
<evidence type="ECO:0000256" key="1">
    <source>
        <dbReference type="ARBA" id="ARBA00001452"/>
    </source>
</evidence>
<evidence type="ECO:0000256" key="3">
    <source>
        <dbReference type="ARBA" id="ARBA00012350"/>
    </source>
</evidence>
<dbReference type="EMBL" id="QEAP01000729">
    <property type="protein sequence ID" value="TPX58819.1"/>
    <property type="molecule type" value="Genomic_DNA"/>
</dbReference>
<evidence type="ECO:0000256" key="7">
    <source>
        <dbReference type="ARBA" id="ARBA00023295"/>
    </source>
</evidence>
<feature type="region of interest" description="Disordered" evidence="8">
    <location>
        <begin position="500"/>
        <end position="664"/>
    </location>
</feature>
<evidence type="ECO:0000256" key="10">
    <source>
        <dbReference type="SAM" id="SignalP"/>
    </source>
</evidence>
<evidence type="ECO:0000313" key="11">
    <source>
        <dbReference type="EMBL" id="TPX58819.1"/>
    </source>
</evidence>
<dbReference type="AlphaFoldDB" id="A0A507E401"/>
<organism evidence="11 12">
    <name type="scientific">Chytriomyces confervae</name>
    <dbReference type="NCBI Taxonomy" id="246404"/>
    <lineage>
        <taxon>Eukaryota</taxon>
        <taxon>Fungi</taxon>
        <taxon>Fungi incertae sedis</taxon>
        <taxon>Chytridiomycota</taxon>
        <taxon>Chytridiomycota incertae sedis</taxon>
        <taxon>Chytridiomycetes</taxon>
        <taxon>Chytridiales</taxon>
        <taxon>Chytriomycetaceae</taxon>
        <taxon>Chytriomyces</taxon>
    </lineage>
</organism>
<dbReference type="InterPro" id="IPR005198">
    <property type="entry name" value="Glyco_hydro_76"/>
</dbReference>
<evidence type="ECO:0000313" key="12">
    <source>
        <dbReference type="Proteomes" id="UP000320333"/>
    </source>
</evidence>
<keyword evidence="9" id="KW-0472">Membrane</keyword>
<keyword evidence="7" id="KW-0326">Glycosidase</keyword>
<dbReference type="EC" id="3.2.1.101" evidence="3"/>
<comment type="caution">
    <text evidence="11">The sequence shown here is derived from an EMBL/GenBank/DDBJ whole genome shotgun (WGS) entry which is preliminary data.</text>
</comment>
<feature type="compositionally biased region" description="Basic and acidic residues" evidence="8">
    <location>
        <begin position="654"/>
        <end position="664"/>
    </location>
</feature>
<feature type="compositionally biased region" description="Basic and acidic residues" evidence="8">
    <location>
        <begin position="600"/>
        <end position="643"/>
    </location>
</feature>
<evidence type="ECO:0000256" key="5">
    <source>
        <dbReference type="ARBA" id="ARBA00022801"/>
    </source>
</evidence>
<feature type="signal peptide" evidence="10">
    <location>
        <begin position="1"/>
        <end position="17"/>
    </location>
</feature>
<feature type="compositionally biased region" description="Polar residues" evidence="8">
    <location>
        <begin position="518"/>
        <end position="530"/>
    </location>
</feature>
<sequence length="664" mass="72628">MLSLSVLVLALALVADAAQTLDVTNQPAVLAAMKAAMPGLAVYYNQSIGGVDNFNQMGAWIEQYDETHHVVQWHESGMYWGFFYEYVALTGDISWLNFVDSNIQLALSNYNGKTAFLDQSSAISGRWNDDIGWWGLALMTAAEAMPTGKVAAFNVQDGANPTYLSVADATHAQMYENWDANCGGGIFWSRNRNAAKATDANYKSAITNAQHVDLSARLLASTGDTKHQQLFDQVYDWMKTALINPSTYEVSDGVDNRDCSKSPLQFSYHSGELLAATALMFKATKQPKYLEEAHKHFAHIFQMFTKDNVLYDPQCEVGCGKSSFGPTGYNWAVYKGLANLYAVTDQGPVKTQIIAIMQATGAQVLQTCDSNWMCIRKLDDKTDFTLWDGTNVRDQFEVMSFLNAAAIISGMSIKSIVQDTTPAAPQVPVSPQSGGNGGSSNTPKAQSPTGDTKSGNSNSTGSNNTMLYAGIGGGAAALLIIFGLIAFCYVRAKKRNVAARQQMQMSEKSNYPEDRSYSRTGPQNYPSQGRDQYAGSRGGNGQGSPRDQYAGEAAARGQDVRDNIRSNGSPKNQRGYESQGQGYEKRERDGNRQQQQPQEYNREGRSNRQEYSREARGGGGGERQEYSREARGGGRQEQSREPRNGGGGGGGRQGRGEYERRPRN</sequence>
<keyword evidence="12" id="KW-1185">Reference proteome</keyword>
<comment type="catalytic activity">
    <reaction evidence="1">
        <text>Random hydrolysis of (1-&gt;6)-alpha-D-mannosidic linkages in unbranched (1-&gt;6)-mannans.</text>
        <dbReference type="EC" id="3.2.1.101"/>
    </reaction>
</comment>
<keyword evidence="4 10" id="KW-0732">Signal</keyword>
<evidence type="ECO:0000256" key="9">
    <source>
        <dbReference type="SAM" id="Phobius"/>
    </source>
</evidence>
<feature type="compositionally biased region" description="Polar residues" evidence="8">
    <location>
        <begin position="565"/>
        <end position="581"/>
    </location>
</feature>
<evidence type="ECO:0000256" key="2">
    <source>
        <dbReference type="ARBA" id="ARBA00009699"/>
    </source>
</evidence>
<dbReference type="GO" id="GO:0009272">
    <property type="term" value="P:fungal-type cell wall biogenesis"/>
    <property type="evidence" value="ECO:0007669"/>
    <property type="project" value="TreeGrafter"/>
</dbReference>
<feature type="compositionally biased region" description="Gly residues" evidence="8">
    <location>
        <begin position="644"/>
        <end position="653"/>
    </location>
</feature>
<evidence type="ECO:0000256" key="4">
    <source>
        <dbReference type="ARBA" id="ARBA00022729"/>
    </source>
</evidence>
<proteinExistence type="inferred from homology"/>
<dbReference type="OrthoDB" id="2126071at2759"/>
<dbReference type="GO" id="GO:0008496">
    <property type="term" value="F:mannan endo-1,6-alpha-mannosidase activity"/>
    <property type="evidence" value="ECO:0007669"/>
    <property type="project" value="UniProtKB-EC"/>
</dbReference>
<keyword evidence="9" id="KW-1133">Transmembrane helix</keyword>
<dbReference type="InterPro" id="IPR008928">
    <property type="entry name" value="6-hairpin_glycosidase_sf"/>
</dbReference>
<keyword evidence="6" id="KW-0325">Glycoprotein</keyword>
<dbReference type="STRING" id="246404.A0A507E401"/>
<keyword evidence="9" id="KW-0812">Transmembrane</keyword>
<dbReference type="InterPro" id="IPR014480">
    <property type="entry name" value="Mannan-1_6-alpha_mannosidase"/>
</dbReference>
<gene>
    <name evidence="11" type="ORF">CcCBS67573_g09131</name>
</gene>
<evidence type="ECO:0000256" key="6">
    <source>
        <dbReference type="ARBA" id="ARBA00023180"/>
    </source>
</evidence>
<dbReference type="GO" id="GO:0016052">
    <property type="term" value="P:carbohydrate catabolic process"/>
    <property type="evidence" value="ECO:0007669"/>
    <property type="project" value="InterPro"/>
</dbReference>
<dbReference type="Pfam" id="PF03663">
    <property type="entry name" value="Glyco_hydro_76"/>
    <property type="match status" value="1"/>
</dbReference>
<name>A0A507E401_9FUNG</name>
<feature type="compositionally biased region" description="Polar residues" evidence="8">
    <location>
        <begin position="500"/>
        <end position="509"/>
    </location>
</feature>
<dbReference type="Gene3D" id="1.50.10.20">
    <property type="match status" value="1"/>
</dbReference>
<protein>
    <recommendedName>
        <fullName evidence="3">mannan endo-1,6-alpha-mannosidase</fullName>
        <ecNumber evidence="3">3.2.1.101</ecNumber>
    </recommendedName>
</protein>
<evidence type="ECO:0000256" key="8">
    <source>
        <dbReference type="SAM" id="MobiDB-lite"/>
    </source>
</evidence>
<feature type="region of interest" description="Disordered" evidence="8">
    <location>
        <begin position="422"/>
        <end position="460"/>
    </location>
</feature>
<feature type="compositionally biased region" description="Low complexity" evidence="8">
    <location>
        <begin position="449"/>
        <end position="460"/>
    </location>
</feature>
<feature type="transmembrane region" description="Helical" evidence="9">
    <location>
        <begin position="466"/>
        <end position="490"/>
    </location>
</feature>
<comment type="similarity">
    <text evidence="2">Belongs to the glycosyl hydrolase 76 family.</text>
</comment>
<feature type="chain" id="PRO_5021462243" description="mannan endo-1,6-alpha-mannosidase" evidence="10">
    <location>
        <begin position="18"/>
        <end position="664"/>
    </location>
</feature>
<dbReference type="Proteomes" id="UP000320333">
    <property type="component" value="Unassembled WGS sequence"/>
</dbReference>
<reference evidence="11 12" key="1">
    <citation type="journal article" date="2019" name="Sci. Rep.">
        <title>Comparative genomics of chytrid fungi reveal insights into the obligate biotrophic and pathogenic lifestyle of Synchytrium endobioticum.</title>
        <authorList>
            <person name="van de Vossenberg B.T.L.H."/>
            <person name="Warris S."/>
            <person name="Nguyen H.D.T."/>
            <person name="van Gent-Pelzer M.P.E."/>
            <person name="Joly D.L."/>
            <person name="van de Geest H.C."/>
            <person name="Bonants P.J.M."/>
            <person name="Smith D.S."/>
            <person name="Levesque C.A."/>
            <person name="van der Lee T.A.J."/>
        </authorList>
    </citation>
    <scope>NUCLEOTIDE SEQUENCE [LARGE SCALE GENOMIC DNA]</scope>
    <source>
        <strain evidence="11 12">CBS 675.73</strain>
    </source>
</reference>
<dbReference type="PANTHER" id="PTHR12145">
    <property type="entry name" value="MANNAN ENDO-1,6-ALPHA-MANNOSIDASE DCW1"/>
    <property type="match status" value="1"/>
</dbReference>
<dbReference type="SUPFAM" id="SSF48208">
    <property type="entry name" value="Six-hairpin glycosidases"/>
    <property type="match status" value="1"/>
</dbReference>
<dbReference type="PANTHER" id="PTHR12145:SF36">
    <property type="entry name" value="MANNAN ENDO-1,6-ALPHA-MANNOSIDASE DCW1"/>
    <property type="match status" value="1"/>
</dbReference>
<keyword evidence="5" id="KW-0378">Hydrolase</keyword>